<keyword evidence="2" id="KW-1185">Reference proteome</keyword>
<name>A0ABM7LEI6_9PSED</name>
<evidence type="ECO:0000313" key="1">
    <source>
        <dbReference type="EMBL" id="BCD87935.1"/>
    </source>
</evidence>
<dbReference type="Proteomes" id="UP001064896">
    <property type="component" value="Chromosome"/>
</dbReference>
<dbReference type="EMBL" id="AP023081">
    <property type="protein sequence ID" value="BCD87935.1"/>
    <property type="molecule type" value="Genomic_DNA"/>
</dbReference>
<organism evidence="1 2">
    <name type="scientific">Pseudomonas solani</name>
    <dbReference type="NCBI Taxonomy" id="2731552"/>
    <lineage>
        <taxon>Bacteria</taxon>
        <taxon>Pseudomonadati</taxon>
        <taxon>Pseudomonadota</taxon>
        <taxon>Gammaproteobacteria</taxon>
        <taxon>Pseudomonadales</taxon>
        <taxon>Pseudomonadaceae</taxon>
        <taxon>Pseudomonas</taxon>
    </lineage>
</organism>
<protein>
    <submittedName>
        <fullName evidence="1">Uncharacterized protein</fullName>
    </submittedName>
</protein>
<gene>
    <name evidence="1" type="ORF">PSm6_43420</name>
</gene>
<evidence type="ECO:0000313" key="2">
    <source>
        <dbReference type="Proteomes" id="UP001064896"/>
    </source>
</evidence>
<proteinExistence type="predicted"/>
<accession>A0ABM7LEI6</accession>
<sequence length="72" mass="7989">METREHDQAREARVEPLPWLVRGAVLHQDSVLGGGIAPCNARVILPIPAQAAKPAVDERFSFLMAKVRKARF</sequence>
<reference evidence="1" key="1">
    <citation type="submission" date="2020-05" db="EMBL/GenBank/DDBJ databases">
        <title>Complete genome sequence of Pseudomonas sp. Sm006.</title>
        <authorList>
            <person name="Takeuchi K."/>
            <person name="Someya N."/>
        </authorList>
    </citation>
    <scope>NUCLEOTIDE SEQUENCE</scope>
    <source>
        <strain evidence="1">Sm006</strain>
    </source>
</reference>